<comment type="caution">
    <text evidence="1">The sequence shown here is derived from an EMBL/GenBank/DDBJ whole genome shotgun (WGS) entry which is preliminary data.</text>
</comment>
<evidence type="ECO:0000313" key="2">
    <source>
        <dbReference type="Proteomes" id="UP001549366"/>
    </source>
</evidence>
<dbReference type="RefSeq" id="WP_354010050.1">
    <property type="nucleotide sequence ID" value="NZ_JBEWTA010000001.1"/>
</dbReference>
<organism evidence="1 2">
    <name type="scientific">Endozoicomonas lisbonensis</name>
    <dbReference type="NCBI Taxonomy" id="3120522"/>
    <lineage>
        <taxon>Bacteria</taxon>
        <taxon>Pseudomonadati</taxon>
        <taxon>Pseudomonadota</taxon>
        <taxon>Gammaproteobacteria</taxon>
        <taxon>Oceanospirillales</taxon>
        <taxon>Endozoicomonadaceae</taxon>
        <taxon>Endozoicomonas</taxon>
    </lineage>
</organism>
<gene>
    <name evidence="1" type="ORF">V5J35_000845</name>
</gene>
<reference evidence="1 2" key="1">
    <citation type="submission" date="2024-06" db="EMBL/GenBank/DDBJ databases">
        <title>Genomic Encyclopedia of Type Strains, Phase V (KMG-V): Genome sequencing to study the core and pangenomes of soil and plant-associated prokaryotes.</title>
        <authorList>
            <person name="Whitman W."/>
        </authorList>
    </citation>
    <scope>NUCLEOTIDE SEQUENCE [LARGE SCALE GENOMIC DNA]</scope>
    <source>
        <strain evidence="1 2">NE40</strain>
    </source>
</reference>
<proteinExistence type="predicted"/>
<protein>
    <submittedName>
        <fullName evidence="1">Uncharacterized protein</fullName>
    </submittedName>
</protein>
<keyword evidence="2" id="KW-1185">Reference proteome</keyword>
<sequence length="132" mass="14718">MVIEDYPYTGDTIIVKKMTKTMPIFLRFGHFQSETGEKSINWLTGEYENGICVIPAKLVNGKVTPDEDWINYLKESWDIFSERTVYALTGRTSTIDGGTGSAGEPVLQPSSIVVRGIQSPKMTVGIEIELRI</sequence>
<evidence type="ECO:0000313" key="1">
    <source>
        <dbReference type="EMBL" id="MET4755653.1"/>
    </source>
</evidence>
<accession>A0ABV2SFD5</accession>
<dbReference type="Proteomes" id="UP001549366">
    <property type="component" value="Unassembled WGS sequence"/>
</dbReference>
<dbReference type="EMBL" id="JBEWTB010000002">
    <property type="protein sequence ID" value="MET4755653.1"/>
    <property type="molecule type" value="Genomic_DNA"/>
</dbReference>
<name>A0ABV2SFD5_9GAMM</name>